<keyword evidence="2" id="KW-1185">Reference proteome</keyword>
<comment type="caution">
    <text evidence="1">The sequence shown here is derived from an EMBL/GenBank/DDBJ whole genome shotgun (WGS) entry which is preliminary data.</text>
</comment>
<dbReference type="RefSeq" id="WP_113957651.1">
    <property type="nucleotide sequence ID" value="NZ_QNRR01000002.1"/>
</dbReference>
<evidence type="ECO:0000313" key="1">
    <source>
        <dbReference type="EMBL" id="RBP46113.1"/>
    </source>
</evidence>
<dbReference type="AlphaFoldDB" id="A0A366HT65"/>
<proteinExistence type="predicted"/>
<dbReference type="EMBL" id="QNRR01000002">
    <property type="protein sequence ID" value="RBP46113.1"/>
    <property type="molecule type" value="Genomic_DNA"/>
</dbReference>
<accession>A0A366HT65</accession>
<organism evidence="1 2">
    <name type="scientific">Roseimicrobium gellanilyticum</name>
    <dbReference type="NCBI Taxonomy" id="748857"/>
    <lineage>
        <taxon>Bacteria</taxon>
        <taxon>Pseudomonadati</taxon>
        <taxon>Verrucomicrobiota</taxon>
        <taxon>Verrucomicrobiia</taxon>
        <taxon>Verrucomicrobiales</taxon>
        <taxon>Verrucomicrobiaceae</taxon>
        <taxon>Roseimicrobium</taxon>
    </lineage>
</organism>
<sequence>MPASNILEKTRCYLSGPMDFVGSRVIEKYFGWRALLTPILKAFHIRVLDPWNKPAIRGHENYGQEGVLPNKEQYEADFWTNAATRVQFERDFWETVHIDLRMTDLSDFVIAFVPTNTYSVGTVHEVIVARQQQKPVLMVSPPIRFDLFPELNALSEAEKRALKSAGFKENPQGIPSQWYGNIVGGRNMFDGFGWEALDFKRPDFYEVLIPTLLADAKPADESGPDFQRWQRVSHWCANSGELGALRGGVLDHMRFHQESERRLLERELHQSKEEDRRYFWHNQPYTPKRSLLYQFLCIASGYIPPKLNILSALDDDGNVVPRIHESMDDDWLLISAEHEG</sequence>
<name>A0A366HT65_9BACT</name>
<gene>
    <name evidence="1" type="ORF">DES53_102499</name>
</gene>
<dbReference type="OrthoDB" id="9255553at2"/>
<protein>
    <submittedName>
        <fullName evidence="1">Uncharacterized protein</fullName>
    </submittedName>
</protein>
<dbReference type="SUPFAM" id="SSF52309">
    <property type="entry name" value="N-(deoxy)ribosyltransferase-like"/>
    <property type="match status" value="1"/>
</dbReference>
<dbReference type="Gene3D" id="3.40.50.450">
    <property type="match status" value="1"/>
</dbReference>
<dbReference type="Proteomes" id="UP000253426">
    <property type="component" value="Unassembled WGS sequence"/>
</dbReference>
<evidence type="ECO:0000313" key="2">
    <source>
        <dbReference type="Proteomes" id="UP000253426"/>
    </source>
</evidence>
<reference evidence="1 2" key="1">
    <citation type="submission" date="2018-06" db="EMBL/GenBank/DDBJ databases">
        <title>Genomic Encyclopedia of Type Strains, Phase IV (KMG-IV): sequencing the most valuable type-strain genomes for metagenomic binning, comparative biology and taxonomic classification.</title>
        <authorList>
            <person name="Goeker M."/>
        </authorList>
    </citation>
    <scope>NUCLEOTIDE SEQUENCE [LARGE SCALE GENOMIC DNA]</scope>
    <source>
        <strain evidence="1 2">DSM 25532</strain>
    </source>
</reference>